<dbReference type="InterPro" id="IPR012337">
    <property type="entry name" value="RNaseH-like_sf"/>
</dbReference>
<evidence type="ECO:0000259" key="11">
    <source>
        <dbReference type="PROSITE" id="PS50878"/>
    </source>
</evidence>
<evidence type="ECO:0000256" key="3">
    <source>
        <dbReference type="ARBA" id="ARBA00022670"/>
    </source>
</evidence>
<dbReference type="InterPro" id="IPR036397">
    <property type="entry name" value="RNaseH_sf"/>
</dbReference>
<dbReference type="GO" id="GO:0003676">
    <property type="term" value="F:nucleic acid binding"/>
    <property type="evidence" value="ECO:0007669"/>
    <property type="project" value="InterPro"/>
</dbReference>
<keyword evidence="3" id="KW-0645">Protease</keyword>
<evidence type="ECO:0000256" key="5">
    <source>
        <dbReference type="ARBA" id="ARBA00022695"/>
    </source>
</evidence>
<dbReference type="GO" id="GO:0006508">
    <property type="term" value="P:proteolysis"/>
    <property type="evidence" value="ECO:0007669"/>
    <property type="project" value="UniProtKB-KW"/>
</dbReference>
<dbReference type="InterPro" id="IPR041373">
    <property type="entry name" value="RT_RNaseH"/>
</dbReference>
<evidence type="ECO:0000313" key="14">
    <source>
        <dbReference type="Proteomes" id="UP001460270"/>
    </source>
</evidence>
<evidence type="ECO:0000256" key="8">
    <source>
        <dbReference type="ARBA" id="ARBA00022801"/>
    </source>
</evidence>
<name>A0AAW0PNU1_9GOBI</name>
<evidence type="ECO:0000256" key="7">
    <source>
        <dbReference type="ARBA" id="ARBA00022759"/>
    </source>
</evidence>
<dbReference type="CDD" id="cd01647">
    <property type="entry name" value="RT_LTR"/>
    <property type="match status" value="1"/>
</dbReference>
<dbReference type="InterPro" id="IPR000477">
    <property type="entry name" value="RT_dom"/>
</dbReference>
<dbReference type="Proteomes" id="UP001460270">
    <property type="component" value="Unassembled WGS sequence"/>
</dbReference>
<feature type="domain" description="Reverse transcriptase" evidence="11">
    <location>
        <begin position="183"/>
        <end position="362"/>
    </location>
</feature>
<evidence type="ECO:0000259" key="12">
    <source>
        <dbReference type="PROSITE" id="PS50994"/>
    </source>
</evidence>
<dbReference type="Gene3D" id="3.30.70.270">
    <property type="match status" value="2"/>
</dbReference>
<accession>A0AAW0PNU1</accession>
<dbReference type="FunFam" id="1.10.340.70:FF:000001">
    <property type="entry name" value="Retrovirus-related Pol polyprotein from transposon gypsy-like Protein"/>
    <property type="match status" value="1"/>
</dbReference>
<evidence type="ECO:0000256" key="6">
    <source>
        <dbReference type="ARBA" id="ARBA00022722"/>
    </source>
</evidence>
<evidence type="ECO:0000256" key="10">
    <source>
        <dbReference type="ARBA" id="ARBA00039658"/>
    </source>
</evidence>
<comment type="similarity">
    <text evidence="1">Belongs to the beta type-B retroviral polymerase family. HERV class-II K(HML-2) pol subfamily.</text>
</comment>
<dbReference type="PROSITE" id="PS50878">
    <property type="entry name" value="RT_POL"/>
    <property type="match status" value="1"/>
</dbReference>
<keyword evidence="4" id="KW-0808">Transferase</keyword>
<dbReference type="InterPro" id="IPR050951">
    <property type="entry name" value="Retrovirus_Pol_polyprotein"/>
</dbReference>
<evidence type="ECO:0000256" key="4">
    <source>
        <dbReference type="ARBA" id="ARBA00022679"/>
    </source>
</evidence>
<dbReference type="AlphaFoldDB" id="A0AAW0PNU1"/>
<dbReference type="FunFam" id="3.30.70.270:FF:000020">
    <property type="entry name" value="Transposon Tf2-6 polyprotein-like Protein"/>
    <property type="match status" value="1"/>
</dbReference>
<comment type="caution">
    <text evidence="13">The sequence shown here is derived from an EMBL/GenBank/DDBJ whole genome shotgun (WGS) entry which is preliminary data.</text>
</comment>
<dbReference type="EMBL" id="JBBPFD010000005">
    <property type="protein sequence ID" value="KAK7925190.1"/>
    <property type="molecule type" value="Genomic_DNA"/>
</dbReference>
<dbReference type="FunFam" id="3.30.420.10:FF:000032">
    <property type="entry name" value="Retrovirus-related Pol polyprotein from transposon 297-like Protein"/>
    <property type="match status" value="1"/>
</dbReference>
<dbReference type="InterPro" id="IPR043128">
    <property type="entry name" value="Rev_trsase/Diguanyl_cyclase"/>
</dbReference>
<keyword evidence="5" id="KW-0548">Nucleotidyltransferase</keyword>
<dbReference type="PANTHER" id="PTHR37984:SF5">
    <property type="entry name" value="PROTEIN NYNRIN-LIKE"/>
    <property type="match status" value="1"/>
</dbReference>
<dbReference type="PANTHER" id="PTHR37984">
    <property type="entry name" value="PROTEIN CBG26694"/>
    <property type="match status" value="1"/>
</dbReference>
<gene>
    <name evidence="13" type="ORF">WMY93_007500</name>
</gene>
<dbReference type="SUPFAM" id="SSF53098">
    <property type="entry name" value="Ribonuclease H-like"/>
    <property type="match status" value="1"/>
</dbReference>
<dbReference type="PROSITE" id="PS50994">
    <property type="entry name" value="INTEGRASE"/>
    <property type="match status" value="1"/>
</dbReference>
<keyword evidence="9" id="KW-0695">RNA-directed DNA polymerase</keyword>
<dbReference type="Pfam" id="PF00078">
    <property type="entry name" value="RVT_1"/>
    <property type="match status" value="1"/>
</dbReference>
<evidence type="ECO:0000256" key="9">
    <source>
        <dbReference type="ARBA" id="ARBA00022918"/>
    </source>
</evidence>
<dbReference type="GO" id="GO:0015074">
    <property type="term" value="P:DNA integration"/>
    <property type="evidence" value="ECO:0007669"/>
    <property type="project" value="InterPro"/>
</dbReference>
<keyword evidence="8" id="KW-0378">Hydrolase</keyword>
<dbReference type="FunFam" id="3.10.10.10:FF:000007">
    <property type="entry name" value="Retrovirus-related Pol polyprotein from transposon 17.6-like Protein"/>
    <property type="match status" value="1"/>
</dbReference>
<dbReference type="GO" id="GO:0004523">
    <property type="term" value="F:RNA-DNA hybrid ribonuclease activity"/>
    <property type="evidence" value="ECO:0007669"/>
    <property type="project" value="UniProtKB-EC"/>
</dbReference>
<dbReference type="InterPro" id="IPR001584">
    <property type="entry name" value="Integrase_cat-core"/>
</dbReference>
<proteinExistence type="inferred from homology"/>
<dbReference type="Gene3D" id="1.10.340.70">
    <property type="match status" value="1"/>
</dbReference>
<evidence type="ECO:0000256" key="1">
    <source>
        <dbReference type="ARBA" id="ARBA00010879"/>
    </source>
</evidence>
<dbReference type="GO" id="GO:0003964">
    <property type="term" value="F:RNA-directed DNA polymerase activity"/>
    <property type="evidence" value="ECO:0007669"/>
    <property type="project" value="UniProtKB-KW"/>
</dbReference>
<keyword evidence="6" id="KW-0540">Nuclease</keyword>
<dbReference type="CDD" id="cd09274">
    <property type="entry name" value="RNase_HI_RT_Ty3"/>
    <property type="match status" value="1"/>
</dbReference>
<protein>
    <recommendedName>
        <fullName evidence="10">Gypsy retrotransposon integrase-like protein 1</fullName>
        <ecNumber evidence="2">3.1.26.4</ecNumber>
    </recommendedName>
</protein>
<dbReference type="Gene3D" id="3.10.10.10">
    <property type="entry name" value="HIV Type 1 Reverse Transcriptase, subunit A, domain 1"/>
    <property type="match status" value="1"/>
</dbReference>
<reference evidence="14" key="1">
    <citation type="submission" date="2024-04" db="EMBL/GenBank/DDBJ databases">
        <title>Salinicola lusitanus LLJ914,a marine bacterium isolated from the Okinawa Trough.</title>
        <authorList>
            <person name="Li J."/>
        </authorList>
    </citation>
    <scope>NUCLEOTIDE SEQUENCE [LARGE SCALE GENOMIC DNA]</scope>
</reference>
<sequence>MADGTAHTALGKHKLSVDWHGQRWDTDIHIMDDCHLAFPVIIGLDFLSEAGVILNIARRSYGLKTGSRYTFYPFLQQSAQTSKWASSVNFYYAVPQGSMLPCWTSSTCTKIPHTKPTTCDTGCPNELQQLMEKWPSVTSGILGRTAVEKHAIYTQDEIPVRTKAYRVSPLKKKVIEEHVETMLKDDIIEPSQSSWASPVVMVDRPDGRDRFCVDYRKVNSKTLPDAYPMPIIHDILESLENASWFSALDLQSGYWQIAMDEASKPKTAFITSQGLFQFKRMPFGLRNAAATFQRLMEKVLAELRGRNCFVYIDDIIVYSCSREQHLRDLDMVFRKLHEANLSLNMKKCHFFKRELKFLGHIVTTRGVEVDPSKTQAVAEFPPPKDVKALQRFLGLAGWYHKFIPHFADMAAPLNNLKRKGVEWKWTEECQASMDALKEALKNPPVLAQPNPRVPFQIHTDASEVGLGAILSQVFPDGERVIAYASRGLRGAERNYSTSEKECLAVVWAVEKWRHYLEGVEFDVYTDHAALSWAFNCPKTSSRLTRWILRLQQFTFRVHYRKGCLNAAPDALSRAFDPPTLDLTPCLAISTKNCSDLPVTMAEIAQAQTNDHKVCELKAEKTKTTKDSSRISFVAQQGVLYRRVPLKDHGEKHQLVVPESLVPVFLRYFHDNPLGGHLGQLKTLLRVLEVAWWPNVRKDVWEHAKNCQVCQKYKADNTKPSGFLQSTEVLGPGEMLGVDLMGPFPRSKKGHVFLAVIVDYYSKWVEMFPLRDSKTTKIVKILREEIFTRWGVPKYLVSDRGPQFTAALLMELCKTWGVVQKLTTSYHPQTNLTERFNRTIKTMIASYVGQQHTAWDQWLPEFRFAINTAQQETTGKTPAELALGRQLKGPLERLIHKPPSPDQQQTYDLVERQDKLKEEVKRRVGEHQARQAKYYNARRKEMQFKQGAHRQNLYRGPEFGATSLLMVDL</sequence>
<evidence type="ECO:0000313" key="13">
    <source>
        <dbReference type="EMBL" id="KAK7925190.1"/>
    </source>
</evidence>
<dbReference type="Pfam" id="PF00665">
    <property type="entry name" value="rve"/>
    <property type="match status" value="1"/>
</dbReference>
<dbReference type="Pfam" id="PF17917">
    <property type="entry name" value="RT_RNaseH"/>
    <property type="match status" value="1"/>
</dbReference>
<feature type="domain" description="Integrase catalytic" evidence="12">
    <location>
        <begin position="727"/>
        <end position="885"/>
    </location>
</feature>
<keyword evidence="14" id="KW-1185">Reference proteome</keyword>
<dbReference type="Pfam" id="PF17921">
    <property type="entry name" value="Integrase_H2C2"/>
    <property type="match status" value="1"/>
</dbReference>
<evidence type="ECO:0000256" key="2">
    <source>
        <dbReference type="ARBA" id="ARBA00012180"/>
    </source>
</evidence>
<dbReference type="InterPro" id="IPR041588">
    <property type="entry name" value="Integrase_H2C2"/>
</dbReference>
<dbReference type="EC" id="3.1.26.4" evidence="2"/>
<dbReference type="GO" id="GO:0008233">
    <property type="term" value="F:peptidase activity"/>
    <property type="evidence" value="ECO:0007669"/>
    <property type="project" value="UniProtKB-KW"/>
</dbReference>
<keyword evidence="7" id="KW-0255">Endonuclease</keyword>
<dbReference type="SUPFAM" id="SSF56672">
    <property type="entry name" value="DNA/RNA polymerases"/>
    <property type="match status" value="1"/>
</dbReference>
<dbReference type="InterPro" id="IPR043502">
    <property type="entry name" value="DNA/RNA_pol_sf"/>
</dbReference>
<dbReference type="Gene3D" id="3.30.420.10">
    <property type="entry name" value="Ribonuclease H-like superfamily/Ribonuclease H"/>
    <property type="match status" value="1"/>
</dbReference>
<organism evidence="13 14">
    <name type="scientific">Mugilogobius chulae</name>
    <name type="common">yellowstripe goby</name>
    <dbReference type="NCBI Taxonomy" id="88201"/>
    <lineage>
        <taxon>Eukaryota</taxon>
        <taxon>Metazoa</taxon>
        <taxon>Chordata</taxon>
        <taxon>Craniata</taxon>
        <taxon>Vertebrata</taxon>
        <taxon>Euteleostomi</taxon>
        <taxon>Actinopterygii</taxon>
        <taxon>Neopterygii</taxon>
        <taxon>Teleostei</taxon>
        <taxon>Neoteleostei</taxon>
        <taxon>Acanthomorphata</taxon>
        <taxon>Gobiaria</taxon>
        <taxon>Gobiiformes</taxon>
        <taxon>Gobioidei</taxon>
        <taxon>Gobiidae</taxon>
        <taxon>Gobionellinae</taxon>
        <taxon>Mugilogobius</taxon>
    </lineage>
</organism>